<feature type="transmembrane region" description="Helical" evidence="1">
    <location>
        <begin position="24"/>
        <end position="45"/>
    </location>
</feature>
<comment type="caution">
    <text evidence="2">The sequence shown here is derived from an EMBL/GenBank/DDBJ whole genome shotgun (WGS) entry which is preliminary data.</text>
</comment>
<keyword evidence="1" id="KW-1133">Transmembrane helix</keyword>
<keyword evidence="1" id="KW-0812">Transmembrane</keyword>
<organism evidence="2 3">
    <name type="scientific">Candidatus Staskawiczbacteria bacterium RIFCSPHIGHO2_02_FULL_42_22</name>
    <dbReference type="NCBI Taxonomy" id="1802207"/>
    <lineage>
        <taxon>Bacteria</taxon>
        <taxon>Candidatus Staskawicziibacteriota</taxon>
    </lineage>
</organism>
<sequence>MFFGILNLVPTKKGGPMGSIKVKWLSLVVIIITTNAITFGIAPYIGQLWQNFNALNSKQPEYLSISYKEQETYLAVIMQDELITQNPKEDIAWAKDFICNSRKDGKQWRYQETVKYFGHTAFIFKISPPSDQSY</sequence>
<evidence type="ECO:0000256" key="1">
    <source>
        <dbReference type="SAM" id="Phobius"/>
    </source>
</evidence>
<name>A0A1G2I5Q8_9BACT</name>
<protein>
    <submittedName>
        <fullName evidence="2">Uncharacterized protein</fullName>
    </submittedName>
</protein>
<evidence type="ECO:0000313" key="3">
    <source>
        <dbReference type="Proteomes" id="UP000178820"/>
    </source>
</evidence>
<reference evidence="2 3" key="1">
    <citation type="journal article" date="2016" name="Nat. Commun.">
        <title>Thousands of microbial genomes shed light on interconnected biogeochemical processes in an aquifer system.</title>
        <authorList>
            <person name="Anantharaman K."/>
            <person name="Brown C.T."/>
            <person name="Hug L.A."/>
            <person name="Sharon I."/>
            <person name="Castelle C.J."/>
            <person name="Probst A.J."/>
            <person name="Thomas B.C."/>
            <person name="Singh A."/>
            <person name="Wilkins M.J."/>
            <person name="Karaoz U."/>
            <person name="Brodie E.L."/>
            <person name="Williams K.H."/>
            <person name="Hubbard S.S."/>
            <person name="Banfield J.F."/>
        </authorList>
    </citation>
    <scope>NUCLEOTIDE SEQUENCE [LARGE SCALE GENOMIC DNA]</scope>
</reference>
<evidence type="ECO:0000313" key="2">
    <source>
        <dbReference type="EMBL" id="OGZ69831.1"/>
    </source>
</evidence>
<accession>A0A1G2I5Q8</accession>
<keyword evidence="1" id="KW-0472">Membrane</keyword>
<proteinExistence type="predicted"/>
<dbReference type="EMBL" id="MHOT01000002">
    <property type="protein sequence ID" value="OGZ69831.1"/>
    <property type="molecule type" value="Genomic_DNA"/>
</dbReference>
<dbReference type="Proteomes" id="UP000178820">
    <property type="component" value="Unassembled WGS sequence"/>
</dbReference>
<gene>
    <name evidence="2" type="ORF">A3D44_01900</name>
</gene>
<dbReference type="AlphaFoldDB" id="A0A1G2I5Q8"/>